<feature type="signal peptide" evidence="2">
    <location>
        <begin position="1"/>
        <end position="25"/>
    </location>
</feature>
<evidence type="ECO:0000256" key="1">
    <source>
        <dbReference type="SAM" id="MobiDB-lite"/>
    </source>
</evidence>
<dbReference type="EMBL" id="NWVC01000001">
    <property type="protein sequence ID" value="PCG15442.1"/>
    <property type="molecule type" value="Genomic_DNA"/>
</dbReference>
<feature type="chain" id="PRO_5012675238" description="Lytic murein transglycosylase" evidence="2">
    <location>
        <begin position="26"/>
        <end position="340"/>
    </location>
</feature>
<dbReference type="AlphaFoldDB" id="A0A2A4ICC8"/>
<proteinExistence type="predicted"/>
<feature type="region of interest" description="Disordered" evidence="1">
    <location>
        <begin position="21"/>
        <end position="40"/>
    </location>
</feature>
<dbReference type="Proteomes" id="UP000218323">
    <property type="component" value="Unassembled WGS sequence"/>
</dbReference>
<keyword evidence="4" id="KW-1185">Reference proteome</keyword>
<protein>
    <recommendedName>
        <fullName evidence="5">Lytic murein transglycosylase</fullName>
    </recommendedName>
</protein>
<evidence type="ECO:0000313" key="3">
    <source>
        <dbReference type="EMBL" id="PCG15442.1"/>
    </source>
</evidence>
<accession>A0A2A4ICC8</accession>
<comment type="caution">
    <text evidence="3">The sequence shown here is derived from an EMBL/GenBank/DDBJ whole genome shotgun (WGS) entry which is preliminary data.</text>
</comment>
<keyword evidence="2" id="KW-0732">Signal</keyword>
<evidence type="ECO:0008006" key="5">
    <source>
        <dbReference type="Google" id="ProtNLM"/>
    </source>
</evidence>
<evidence type="ECO:0000256" key="2">
    <source>
        <dbReference type="SAM" id="SignalP"/>
    </source>
</evidence>
<gene>
    <name evidence="3" type="ORF">COA07_00065</name>
</gene>
<dbReference type="RefSeq" id="WP_066709157.1">
    <property type="nucleotide sequence ID" value="NZ_NWVC01000001.1"/>
</dbReference>
<name>A0A2A4ICC8_9SPHN</name>
<reference evidence="3 4" key="1">
    <citation type="submission" date="2017-09" db="EMBL/GenBank/DDBJ databases">
        <title>Sphingomonas adhaesiva DSM 7418, whole genome shotgun sequence.</title>
        <authorList>
            <person name="Feng G."/>
            <person name="Zhu H."/>
        </authorList>
    </citation>
    <scope>NUCLEOTIDE SEQUENCE [LARGE SCALE GENOMIC DNA]</scope>
    <source>
        <strain evidence="3 4">DSM 7418</strain>
    </source>
</reference>
<organism evidence="3 4">
    <name type="scientific">Sphingomonas adhaesiva</name>
    <dbReference type="NCBI Taxonomy" id="28212"/>
    <lineage>
        <taxon>Bacteria</taxon>
        <taxon>Pseudomonadati</taxon>
        <taxon>Pseudomonadota</taxon>
        <taxon>Alphaproteobacteria</taxon>
        <taxon>Sphingomonadales</taxon>
        <taxon>Sphingomonadaceae</taxon>
        <taxon>Sphingomonas</taxon>
    </lineage>
</organism>
<evidence type="ECO:0000313" key="4">
    <source>
        <dbReference type="Proteomes" id="UP000218323"/>
    </source>
</evidence>
<sequence>MPTRRMRRIVTLLLAMSGLGPMAHAEPADTPPPGRSATTAGVDPLTAEIHVEDAERFARLLSATNGKPGASDVQRGYLDNASRGVAIFTPGRIGDAARLADKVRADPDLYRRAVSECLPRVKTATADLRAIYLALHGLLPDRPLPHIYVVIGAGNSGGTAGPGAQVIGLEVLCRENPSPAGFRMALRRFFAHETVHTFQQDVSGIETSPLLGEALVEGAADFIAALVTGEMPEPERARWALPREKMLWDQFRKDMPVSRASVGDKPSAKAVEAVNRWLHNYKSAPPGWPGEAGYWVGMRIWTSYYAKATDKHRAIADMLIWHDPELILRTSGYRGAISGR</sequence>